<evidence type="ECO:0000313" key="2">
    <source>
        <dbReference type="EMBL" id="KAK5578096.1"/>
    </source>
</evidence>
<dbReference type="EMBL" id="JAVFKY010000004">
    <property type="protein sequence ID" value="KAK5578096.1"/>
    <property type="molecule type" value="Genomic_DNA"/>
</dbReference>
<comment type="caution">
    <text evidence="2">The sequence shown here is derived from an EMBL/GenBank/DDBJ whole genome shotgun (WGS) entry which is preliminary data.</text>
</comment>
<protein>
    <submittedName>
        <fullName evidence="2">Uncharacterized protein</fullName>
    </submittedName>
</protein>
<name>A0AAN7TYI7_9MYCE</name>
<keyword evidence="1" id="KW-0175">Coiled coil</keyword>
<feature type="coiled-coil region" evidence="1">
    <location>
        <begin position="13"/>
        <end position="47"/>
    </location>
</feature>
<evidence type="ECO:0000256" key="1">
    <source>
        <dbReference type="SAM" id="Coils"/>
    </source>
</evidence>
<reference evidence="2 3" key="1">
    <citation type="submission" date="2023-11" db="EMBL/GenBank/DDBJ databases">
        <title>Dfirmibasis_genome.</title>
        <authorList>
            <person name="Edelbroek B."/>
            <person name="Kjellin J."/>
            <person name="Jerlstrom-Hultqvist J."/>
            <person name="Soderbom F."/>
        </authorList>
    </citation>
    <scope>NUCLEOTIDE SEQUENCE [LARGE SCALE GENOMIC DNA]</scope>
    <source>
        <strain evidence="2 3">TNS-C-14</strain>
    </source>
</reference>
<gene>
    <name evidence="2" type="ORF">RB653_003049</name>
</gene>
<keyword evidence="3" id="KW-1185">Reference proteome</keyword>
<proteinExistence type="predicted"/>
<organism evidence="2 3">
    <name type="scientific">Dictyostelium firmibasis</name>
    <dbReference type="NCBI Taxonomy" id="79012"/>
    <lineage>
        <taxon>Eukaryota</taxon>
        <taxon>Amoebozoa</taxon>
        <taxon>Evosea</taxon>
        <taxon>Eumycetozoa</taxon>
        <taxon>Dictyostelia</taxon>
        <taxon>Dictyosteliales</taxon>
        <taxon>Dictyosteliaceae</taxon>
        <taxon>Dictyostelium</taxon>
    </lineage>
</organism>
<accession>A0AAN7TYI7</accession>
<sequence>MATKGRRTKKQNKDIQLIEKKEKSNEIKQYEIEIMKKEQQVTSLSVKIKNDGLERLNIKELKEPFIRKRLELNYIDILNFNDSKFSTKVSQGCYQLLKEIPIGLDKSYRLELVLEKDDEKENESIWNLQVSLDPNEWFYLKYKGDWKEKEDAINQAKQFIKNVNDIERETYYDPVKHPQNSNSFCKRENCNGAFYNVNRKSGKKELVKCHRRHIGFLCNERLNYFSNNENEIKINKKCGLIVSKESIWKTFPVNEKGKWIICSRFQEFTRELLIIPDSGLVKSNIISHGNKNCVQNCLFWRYIQKTCIELNSLQVLENKKPVTERIVINFGKWETGMRLLNELEECHAHGHIWLSYEFVRNLQTKEFKQTNNGDGEKLQYLLKEHINKPLDYLKLNADELQMILNPRLIEFSNIQLSEKIESLNLKLIEKLEFTEKQLTIKIESLNKLKDRFQIVKIFFDISNFEERIPLQLKE</sequence>
<dbReference type="Proteomes" id="UP001344447">
    <property type="component" value="Unassembled WGS sequence"/>
</dbReference>
<dbReference type="AlphaFoldDB" id="A0AAN7TYI7"/>
<evidence type="ECO:0000313" key="3">
    <source>
        <dbReference type="Proteomes" id="UP001344447"/>
    </source>
</evidence>